<keyword evidence="4" id="KW-1185">Reference proteome</keyword>
<keyword evidence="2" id="KW-0812">Transmembrane</keyword>
<proteinExistence type="predicted"/>
<reference evidence="3" key="1">
    <citation type="submission" date="2023-06" db="EMBL/GenBank/DDBJ databases">
        <title>Genome-scale phylogeny and comparative genomics of the fungal order Sordariales.</title>
        <authorList>
            <consortium name="Lawrence Berkeley National Laboratory"/>
            <person name="Hensen N."/>
            <person name="Bonometti L."/>
            <person name="Westerberg I."/>
            <person name="Brannstrom I.O."/>
            <person name="Guillou S."/>
            <person name="Cros-Aarteil S."/>
            <person name="Calhoun S."/>
            <person name="Haridas S."/>
            <person name="Kuo A."/>
            <person name="Mondo S."/>
            <person name="Pangilinan J."/>
            <person name="Riley R."/>
            <person name="Labutti K."/>
            <person name="Andreopoulos B."/>
            <person name="Lipzen A."/>
            <person name="Chen C."/>
            <person name="Yanf M."/>
            <person name="Daum C."/>
            <person name="Ng V."/>
            <person name="Clum A."/>
            <person name="Steindorff A."/>
            <person name="Ohm R."/>
            <person name="Martin F."/>
            <person name="Silar P."/>
            <person name="Natvig D."/>
            <person name="Lalanne C."/>
            <person name="Gautier V."/>
            <person name="Ament-Velasquez S.L."/>
            <person name="Kruys A."/>
            <person name="Hutchinson M.I."/>
            <person name="Powell A.J."/>
            <person name="Barry K."/>
            <person name="Miller A.N."/>
            <person name="Grigoriev I.V."/>
            <person name="Debuchy R."/>
            <person name="Gladieux P."/>
            <person name="Thoren M.H."/>
            <person name="Johannesson H."/>
        </authorList>
    </citation>
    <scope>NUCLEOTIDE SEQUENCE</scope>
    <source>
        <strain evidence="3">CBS 606.72</strain>
    </source>
</reference>
<feature type="region of interest" description="Disordered" evidence="1">
    <location>
        <begin position="136"/>
        <end position="173"/>
    </location>
</feature>
<dbReference type="EMBL" id="JAULSU010000004">
    <property type="protein sequence ID" value="KAK0619066.1"/>
    <property type="molecule type" value="Genomic_DNA"/>
</dbReference>
<comment type="caution">
    <text evidence="3">The sequence shown here is derived from an EMBL/GenBank/DDBJ whole genome shotgun (WGS) entry which is preliminary data.</text>
</comment>
<protein>
    <submittedName>
        <fullName evidence="3">Uncharacterized protein</fullName>
    </submittedName>
</protein>
<name>A0AA39WPC0_9PEZI</name>
<dbReference type="Proteomes" id="UP001175000">
    <property type="component" value="Unassembled WGS sequence"/>
</dbReference>
<evidence type="ECO:0000313" key="4">
    <source>
        <dbReference type="Proteomes" id="UP001175000"/>
    </source>
</evidence>
<feature type="compositionally biased region" description="Polar residues" evidence="1">
    <location>
        <begin position="160"/>
        <end position="169"/>
    </location>
</feature>
<dbReference type="AlphaFoldDB" id="A0AA39WPC0"/>
<keyword evidence="2" id="KW-0472">Membrane</keyword>
<feature type="region of interest" description="Disordered" evidence="1">
    <location>
        <begin position="213"/>
        <end position="288"/>
    </location>
</feature>
<evidence type="ECO:0000313" key="3">
    <source>
        <dbReference type="EMBL" id="KAK0619066.1"/>
    </source>
</evidence>
<sequence>MFGFGDAGGTSSWLHKRNENGQFFSPSTPRQAWRVGEVQNITFETKFQSYNIALWQQYADGKGAELGPVLMNVSCPSNNCMPMRGFTWEVQTLDFDLDISNTFLLWMFNGTDPKSQGDTQAQNISSGYFTILEAKSPDSEPQSAATTSSSGAPSTESTTQPSTVATSGVLQPPVAGDNPNNMFAAIGAVMSIFAVAAISGTLAWLLHRKKKRQQAASTSKPKPAHEIDGEPQRAEMGHSPMAEMSTTSSEGKSSGIHITPRLNEAKEEQPPSRGYELGTKPVQPVEIA</sequence>
<organism evidence="3 4">
    <name type="scientific">Immersiella caudata</name>
    <dbReference type="NCBI Taxonomy" id="314043"/>
    <lineage>
        <taxon>Eukaryota</taxon>
        <taxon>Fungi</taxon>
        <taxon>Dikarya</taxon>
        <taxon>Ascomycota</taxon>
        <taxon>Pezizomycotina</taxon>
        <taxon>Sordariomycetes</taxon>
        <taxon>Sordariomycetidae</taxon>
        <taxon>Sordariales</taxon>
        <taxon>Lasiosphaeriaceae</taxon>
        <taxon>Immersiella</taxon>
    </lineage>
</organism>
<feature type="compositionally biased region" description="Basic and acidic residues" evidence="1">
    <location>
        <begin position="223"/>
        <end position="236"/>
    </location>
</feature>
<accession>A0AA39WPC0</accession>
<feature type="transmembrane region" description="Helical" evidence="2">
    <location>
        <begin position="182"/>
        <end position="206"/>
    </location>
</feature>
<feature type="compositionally biased region" description="Low complexity" evidence="1">
    <location>
        <begin position="143"/>
        <end position="159"/>
    </location>
</feature>
<evidence type="ECO:0000256" key="2">
    <source>
        <dbReference type="SAM" id="Phobius"/>
    </source>
</evidence>
<keyword evidence="2" id="KW-1133">Transmembrane helix</keyword>
<gene>
    <name evidence="3" type="ORF">B0T14DRAFT_199606</name>
</gene>
<evidence type="ECO:0000256" key="1">
    <source>
        <dbReference type="SAM" id="MobiDB-lite"/>
    </source>
</evidence>